<dbReference type="NCBIfam" id="TIGR01727">
    <property type="entry name" value="oligo_HPY"/>
    <property type="match status" value="1"/>
</dbReference>
<keyword evidence="4 6" id="KW-0067">ATP-binding</keyword>
<dbReference type="FunFam" id="3.40.50.300:FF:000016">
    <property type="entry name" value="Oligopeptide ABC transporter ATP-binding component"/>
    <property type="match status" value="1"/>
</dbReference>
<dbReference type="Pfam" id="PF00005">
    <property type="entry name" value="ABC_tran"/>
    <property type="match status" value="1"/>
</dbReference>
<evidence type="ECO:0000256" key="3">
    <source>
        <dbReference type="ARBA" id="ARBA00022741"/>
    </source>
</evidence>
<name>A0A329QIA0_9ACTN</name>
<reference evidence="6 7" key="1">
    <citation type="submission" date="2018-06" db="EMBL/GenBank/DDBJ databases">
        <title>Phytoactinopolyspora halophila sp. nov., a novel halophilic actinomycete isolated from a saline soil in China.</title>
        <authorList>
            <person name="Tang S.-K."/>
        </authorList>
    </citation>
    <scope>NUCLEOTIDE SEQUENCE [LARGE SCALE GENOMIC DNA]</scope>
    <source>
        <strain evidence="6 7">YIM 96934</strain>
    </source>
</reference>
<keyword evidence="7" id="KW-1185">Reference proteome</keyword>
<keyword evidence="2" id="KW-0813">Transport</keyword>
<dbReference type="CDD" id="cd03257">
    <property type="entry name" value="ABC_NikE_OppD_transporters"/>
    <property type="match status" value="1"/>
</dbReference>
<dbReference type="InterPro" id="IPR003439">
    <property type="entry name" value="ABC_transporter-like_ATP-bd"/>
</dbReference>
<dbReference type="AlphaFoldDB" id="A0A329QIA0"/>
<dbReference type="InterPro" id="IPR013563">
    <property type="entry name" value="Oligopep_ABC_C"/>
</dbReference>
<dbReference type="InterPro" id="IPR050319">
    <property type="entry name" value="ABC_transp_ATP-bind"/>
</dbReference>
<dbReference type="Pfam" id="PF08352">
    <property type="entry name" value="oligo_HPY"/>
    <property type="match status" value="1"/>
</dbReference>
<comment type="caution">
    <text evidence="6">The sequence shown here is derived from an EMBL/GenBank/DDBJ whole genome shotgun (WGS) entry which is preliminary data.</text>
</comment>
<feature type="domain" description="ABC transporter" evidence="5">
    <location>
        <begin position="19"/>
        <end position="269"/>
    </location>
</feature>
<proteinExistence type="inferred from homology"/>
<dbReference type="GO" id="GO:0055085">
    <property type="term" value="P:transmembrane transport"/>
    <property type="evidence" value="ECO:0007669"/>
    <property type="project" value="UniProtKB-ARBA"/>
</dbReference>
<dbReference type="PROSITE" id="PS50893">
    <property type="entry name" value="ABC_TRANSPORTER_2"/>
    <property type="match status" value="1"/>
</dbReference>
<organism evidence="6 7">
    <name type="scientific">Phytoactinopolyspora halophila</name>
    <dbReference type="NCBI Taxonomy" id="1981511"/>
    <lineage>
        <taxon>Bacteria</taxon>
        <taxon>Bacillati</taxon>
        <taxon>Actinomycetota</taxon>
        <taxon>Actinomycetes</taxon>
        <taxon>Jiangellales</taxon>
        <taxon>Jiangellaceae</taxon>
        <taxon>Phytoactinopolyspora</taxon>
    </lineage>
</organism>
<dbReference type="GO" id="GO:0015833">
    <property type="term" value="P:peptide transport"/>
    <property type="evidence" value="ECO:0007669"/>
    <property type="project" value="InterPro"/>
</dbReference>
<dbReference type="PANTHER" id="PTHR43776">
    <property type="entry name" value="TRANSPORT ATP-BINDING PROTEIN"/>
    <property type="match status" value="1"/>
</dbReference>
<sequence>MELIETDSISPSPDRQKLLRVEGLSVEYPILSSVLRRKLGTVSAVHDVSFDLLAGEALGLVGESGCGKSTTGMAILGLIQPSKGRIIFDGNDVTQLSKRDIRKLRREMQIVLQDPFSSLNPRMTVRAIVAEPLQVHGAYGARERAERVDELLALVGLEPEHGRRYPHEFSGGQRQRICIARALALNPRLLVLDEPLSALDVSIQAQVIELLESLRKQLSLSYLLISHDLSVVRHVCDRVAVMYFGELVEIGAPRDIYENPSHPYTEALLSAVPVSDPRDREAKQRVVLEGGADDVRADEIGCSFRGRCWKAAEVCENETPELADRAGVGHESACHFPGRSR</sequence>
<dbReference type="PANTHER" id="PTHR43776:SF7">
    <property type="entry name" value="D,D-DIPEPTIDE TRANSPORT ATP-BINDING PROTEIN DDPF-RELATED"/>
    <property type="match status" value="1"/>
</dbReference>
<evidence type="ECO:0000256" key="2">
    <source>
        <dbReference type="ARBA" id="ARBA00022448"/>
    </source>
</evidence>
<dbReference type="SMART" id="SM00382">
    <property type="entry name" value="AAA"/>
    <property type="match status" value="1"/>
</dbReference>
<dbReference type="Gene3D" id="3.40.50.300">
    <property type="entry name" value="P-loop containing nucleotide triphosphate hydrolases"/>
    <property type="match status" value="1"/>
</dbReference>
<evidence type="ECO:0000256" key="1">
    <source>
        <dbReference type="ARBA" id="ARBA00005417"/>
    </source>
</evidence>
<dbReference type="InterPro" id="IPR003593">
    <property type="entry name" value="AAA+_ATPase"/>
</dbReference>
<keyword evidence="3" id="KW-0547">Nucleotide-binding</keyword>
<evidence type="ECO:0000256" key="4">
    <source>
        <dbReference type="ARBA" id="ARBA00022840"/>
    </source>
</evidence>
<dbReference type="InterPro" id="IPR027417">
    <property type="entry name" value="P-loop_NTPase"/>
</dbReference>
<dbReference type="EMBL" id="QMIG01000017">
    <property type="protein sequence ID" value="RAW12054.1"/>
    <property type="molecule type" value="Genomic_DNA"/>
</dbReference>
<dbReference type="GO" id="GO:0016887">
    <property type="term" value="F:ATP hydrolysis activity"/>
    <property type="evidence" value="ECO:0007669"/>
    <property type="project" value="InterPro"/>
</dbReference>
<dbReference type="Proteomes" id="UP000250462">
    <property type="component" value="Unassembled WGS sequence"/>
</dbReference>
<dbReference type="OrthoDB" id="8481147at2"/>
<comment type="similarity">
    <text evidence="1">Belongs to the ABC transporter superfamily.</text>
</comment>
<dbReference type="GO" id="GO:0005524">
    <property type="term" value="F:ATP binding"/>
    <property type="evidence" value="ECO:0007669"/>
    <property type="project" value="UniProtKB-KW"/>
</dbReference>
<dbReference type="PROSITE" id="PS00211">
    <property type="entry name" value="ABC_TRANSPORTER_1"/>
    <property type="match status" value="1"/>
</dbReference>
<evidence type="ECO:0000259" key="5">
    <source>
        <dbReference type="PROSITE" id="PS50893"/>
    </source>
</evidence>
<dbReference type="SUPFAM" id="SSF52540">
    <property type="entry name" value="P-loop containing nucleoside triphosphate hydrolases"/>
    <property type="match status" value="1"/>
</dbReference>
<evidence type="ECO:0000313" key="6">
    <source>
        <dbReference type="EMBL" id="RAW12054.1"/>
    </source>
</evidence>
<dbReference type="InterPro" id="IPR017871">
    <property type="entry name" value="ABC_transporter-like_CS"/>
</dbReference>
<accession>A0A329QIA0</accession>
<evidence type="ECO:0000313" key="7">
    <source>
        <dbReference type="Proteomes" id="UP000250462"/>
    </source>
</evidence>
<gene>
    <name evidence="6" type="ORF">DPM12_15135</name>
</gene>
<protein>
    <submittedName>
        <fullName evidence="6">Peptide ABC transporter ATP-binding protein</fullName>
    </submittedName>
</protein>